<evidence type="ECO:0000313" key="2">
    <source>
        <dbReference type="Proteomes" id="UP000327157"/>
    </source>
</evidence>
<dbReference type="EMBL" id="SMOL01000448">
    <property type="protein sequence ID" value="KAB2614295.1"/>
    <property type="molecule type" value="Genomic_DNA"/>
</dbReference>
<evidence type="ECO:0000313" key="1">
    <source>
        <dbReference type="EMBL" id="KAB2614295.1"/>
    </source>
</evidence>
<dbReference type="AlphaFoldDB" id="A0A5N5GFL2"/>
<name>A0A5N5GFL2_9ROSA</name>
<comment type="caution">
    <text evidence="1">The sequence shown here is derived from an EMBL/GenBank/DDBJ whole genome shotgun (WGS) entry which is preliminary data.</text>
</comment>
<proteinExistence type="predicted"/>
<reference evidence="1 2" key="2">
    <citation type="submission" date="2019-11" db="EMBL/GenBank/DDBJ databases">
        <title>A de novo genome assembly of a pear dwarfing rootstock.</title>
        <authorList>
            <person name="Wang F."/>
            <person name="Wang J."/>
            <person name="Li S."/>
            <person name="Zhang Y."/>
            <person name="Fang M."/>
            <person name="Ma L."/>
            <person name="Zhao Y."/>
            <person name="Jiang S."/>
        </authorList>
    </citation>
    <scope>NUCLEOTIDE SEQUENCE [LARGE SCALE GENOMIC DNA]</scope>
    <source>
        <strain evidence="1">S2</strain>
        <tissue evidence="1">Leaf</tissue>
    </source>
</reference>
<accession>A0A5N5GFL2</accession>
<keyword evidence="2" id="KW-1185">Reference proteome</keyword>
<dbReference type="Proteomes" id="UP000327157">
    <property type="component" value="Unassembled WGS sequence"/>
</dbReference>
<sequence length="99" mass="10930">MLKMMRATVAASSSSLKVGYGNTTSRLRLRGMRPCLLQSSTAAVFFNNYLALFHSPSSKSTESRNTQQHQLVKITNVEDALNVFDEMLQICTPSVLQGC</sequence>
<organism evidence="1 2">
    <name type="scientific">Pyrus ussuriensis x Pyrus communis</name>
    <dbReference type="NCBI Taxonomy" id="2448454"/>
    <lineage>
        <taxon>Eukaryota</taxon>
        <taxon>Viridiplantae</taxon>
        <taxon>Streptophyta</taxon>
        <taxon>Embryophyta</taxon>
        <taxon>Tracheophyta</taxon>
        <taxon>Spermatophyta</taxon>
        <taxon>Magnoliopsida</taxon>
        <taxon>eudicotyledons</taxon>
        <taxon>Gunneridae</taxon>
        <taxon>Pentapetalae</taxon>
        <taxon>rosids</taxon>
        <taxon>fabids</taxon>
        <taxon>Rosales</taxon>
        <taxon>Rosaceae</taxon>
        <taxon>Amygdaloideae</taxon>
        <taxon>Maleae</taxon>
        <taxon>Pyrus</taxon>
    </lineage>
</organism>
<reference evidence="1 2" key="1">
    <citation type="submission" date="2019-09" db="EMBL/GenBank/DDBJ databases">
        <authorList>
            <person name="Ou C."/>
        </authorList>
    </citation>
    <scope>NUCLEOTIDE SEQUENCE [LARGE SCALE GENOMIC DNA]</scope>
    <source>
        <strain evidence="1">S2</strain>
        <tissue evidence="1">Leaf</tissue>
    </source>
</reference>
<gene>
    <name evidence="1" type="ORF">D8674_040383</name>
</gene>
<protein>
    <submittedName>
        <fullName evidence="1">Pentatricopeptide repeat-containing protein</fullName>
    </submittedName>
</protein>